<keyword evidence="2" id="KW-0479">Metal-binding</keyword>
<dbReference type="EMBL" id="JAQQFR010000001">
    <property type="protein sequence ID" value="MFL9876963.1"/>
    <property type="molecule type" value="Genomic_DNA"/>
</dbReference>
<dbReference type="InterPro" id="IPR011057">
    <property type="entry name" value="Mss4-like_sf"/>
</dbReference>
<dbReference type="RefSeq" id="WP_408164884.1">
    <property type="nucleotide sequence ID" value="NZ_JAQQFR010000001.1"/>
</dbReference>
<keyword evidence="7" id="KW-1185">Reference proteome</keyword>
<dbReference type="Proteomes" id="UP001629214">
    <property type="component" value="Unassembled WGS sequence"/>
</dbReference>
<reference evidence="6 7" key="1">
    <citation type="journal article" date="2024" name="Chem. Sci.">
        <title>Discovery of megapolipeptins by genome mining of a Burkholderiales bacteria collection.</title>
        <authorList>
            <person name="Paulo B.S."/>
            <person name="Recchia M.J.J."/>
            <person name="Lee S."/>
            <person name="Fergusson C.H."/>
            <person name="Romanowski S.B."/>
            <person name="Hernandez A."/>
            <person name="Krull N."/>
            <person name="Liu D.Y."/>
            <person name="Cavanagh H."/>
            <person name="Bos A."/>
            <person name="Gray C.A."/>
            <person name="Murphy B.T."/>
            <person name="Linington R.G."/>
            <person name="Eustaquio A.S."/>
        </authorList>
    </citation>
    <scope>NUCLEOTIDE SEQUENCE [LARGE SCALE GENOMIC DNA]</scope>
    <source>
        <strain evidence="6 7">RL21-008-BIB-B</strain>
    </source>
</reference>
<name>A0ABW8Z3N9_9BURK</name>
<evidence type="ECO:0000313" key="7">
    <source>
        <dbReference type="Proteomes" id="UP001629214"/>
    </source>
</evidence>
<protein>
    <submittedName>
        <fullName evidence="6">GFA family protein</fullName>
    </submittedName>
</protein>
<keyword evidence="3" id="KW-0862">Zinc</keyword>
<proteinExistence type="inferred from homology"/>
<evidence type="ECO:0000256" key="1">
    <source>
        <dbReference type="ARBA" id="ARBA00005495"/>
    </source>
</evidence>
<evidence type="ECO:0000259" key="5">
    <source>
        <dbReference type="PROSITE" id="PS51891"/>
    </source>
</evidence>
<feature type="domain" description="CENP-V/GFA" evidence="5">
    <location>
        <begin position="12"/>
        <end position="132"/>
    </location>
</feature>
<organism evidence="6 7">
    <name type="scientific">Herbaspirillum rhizosphaerae</name>
    <dbReference type="NCBI Taxonomy" id="346179"/>
    <lineage>
        <taxon>Bacteria</taxon>
        <taxon>Pseudomonadati</taxon>
        <taxon>Pseudomonadota</taxon>
        <taxon>Betaproteobacteria</taxon>
        <taxon>Burkholderiales</taxon>
        <taxon>Oxalobacteraceae</taxon>
        <taxon>Herbaspirillum</taxon>
    </lineage>
</organism>
<dbReference type="PANTHER" id="PTHR33337:SF40">
    <property type="entry name" value="CENP-V_GFA DOMAIN-CONTAINING PROTEIN-RELATED"/>
    <property type="match status" value="1"/>
</dbReference>
<dbReference type="Pfam" id="PF04828">
    <property type="entry name" value="GFA"/>
    <property type="match status" value="1"/>
</dbReference>
<sequence>MTASNETPAHTLNGMCLCGAVRYVVEDSFQYALNCHCSNCRRATGSAFKPFAGIEAHKLSITAGEEFLQRFGDDGIPQQHEAHDAHCRKCGSLLYSLVREGIYVHVTLGTLVDTPAIRPTAHIFVGSKAPWFTITDLLPQHEGFAE</sequence>
<evidence type="ECO:0000256" key="2">
    <source>
        <dbReference type="ARBA" id="ARBA00022723"/>
    </source>
</evidence>
<accession>A0ABW8Z3N9</accession>
<dbReference type="InterPro" id="IPR006913">
    <property type="entry name" value="CENP-V/GFA"/>
</dbReference>
<evidence type="ECO:0000256" key="3">
    <source>
        <dbReference type="ARBA" id="ARBA00022833"/>
    </source>
</evidence>
<evidence type="ECO:0000256" key="4">
    <source>
        <dbReference type="ARBA" id="ARBA00023239"/>
    </source>
</evidence>
<comment type="similarity">
    <text evidence="1">Belongs to the Gfa family.</text>
</comment>
<gene>
    <name evidence="6" type="ORF">PQR63_01110</name>
</gene>
<dbReference type="PANTHER" id="PTHR33337">
    <property type="entry name" value="GFA DOMAIN-CONTAINING PROTEIN"/>
    <property type="match status" value="1"/>
</dbReference>
<evidence type="ECO:0000313" key="6">
    <source>
        <dbReference type="EMBL" id="MFL9876963.1"/>
    </source>
</evidence>
<keyword evidence="4" id="KW-0456">Lyase</keyword>
<dbReference type="SUPFAM" id="SSF51316">
    <property type="entry name" value="Mss4-like"/>
    <property type="match status" value="1"/>
</dbReference>
<dbReference type="Gene3D" id="3.90.1590.10">
    <property type="entry name" value="glutathione-dependent formaldehyde- activating enzyme (gfa)"/>
    <property type="match status" value="1"/>
</dbReference>
<comment type="caution">
    <text evidence="6">The sequence shown here is derived from an EMBL/GenBank/DDBJ whole genome shotgun (WGS) entry which is preliminary data.</text>
</comment>
<dbReference type="PROSITE" id="PS51891">
    <property type="entry name" value="CENP_V_GFA"/>
    <property type="match status" value="1"/>
</dbReference>